<keyword evidence="8" id="KW-1003">Cell membrane</keyword>
<keyword evidence="17" id="KW-1208">Phospholipid metabolism</keyword>
<dbReference type="Pfam" id="PF01148">
    <property type="entry name" value="CTP_transf_1"/>
    <property type="match status" value="1"/>
</dbReference>
<evidence type="ECO:0000256" key="10">
    <source>
        <dbReference type="ARBA" id="ARBA00022679"/>
    </source>
</evidence>
<feature type="transmembrane region" description="Helical" evidence="19">
    <location>
        <begin position="12"/>
        <end position="41"/>
    </location>
</feature>
<evidence type="ECO:0000256" key="7">
    <source>
        <dbReference type="ARBA" id="ARBA00019373"/>
    </source>
</evidence>
<comment type="catalytic activity">
    <reaction evidence="1 18">
        <text>a 1,2-diacyl-sn-glycero-3-phosphate + CTP + H(+) = a CDP-1,2-diacyl-sn-glycerol + diphosphate</text>
        <dbReference type="Rhea" id="RHEA:16229"/>
        <dbReference type="ChEBI" id="CHEBI:15378"/>
        <dbReference type="ChEBI" id="CHEBI:33019"/>
        <dbReference type="ChEBI" id="CHEBI:37563"/>
        <dbReference type="ChEBI" id="CHEBI:58332"/>
        <dbReference type="ChEBI" id="CHEBI:58608"/>
        <dbReference type="EC" id="2.7.7.41"/>
    </reaction>
</comment>
<proteinExistence type="inferred from homology"/>
<feature type="transmembrane region" description="Helical" evidence="19">
    <location>
        <begin position="100"/>
        <end position="120"/>
    </location>
</feature>
<evidence type="ECO:0000256" key="5">
    <source>
        <dbReference type="ARBA" id="ARBA00010185"/>
    </source>
</evidence>
<evidence type="ECO:0000256" key="16">
    <source>
        <dbReference type="ARBA" id="ARBA00023209"/>
    </source>
</evidence>
<feature type="transmembrane region" description="Helical" evidence="19">
    <location>
        <begin position="196"/>
        <end position="217"/>
    </location>
</feature>
<evidence type="ECO:0000256" key="18">
    <source>
        <dbReference type="RuleBase" id="RU003938"/>
    </source>
</evidence>
<dbReference type="PANTHER" id="PTHR46382">
    <property type="entry name" value="PHOSPHATIDATE CYTIDYLYLTRANSFERASE"/>
    <property type="match status" value="1"/>
</dbReference>
<accession>A0A932MMX4</accession>
<comment type="similarity">
    <text evidence="5 18">Belongs to the CDS family.</text>
</comment>
<comment type="subcellular location">
    <subcellularLocation>
        <location evidence="2">Cell membrane</location>
        <topology evidence="2">Multi-pass membrane protein</topology>
    </subcellularLocation>
</comment>
<evidence type="ECO:0000256" key="13">
    <source>
        <dbReference type="ARBA" id="ARBA00022989"/>
    </source>
</evidence>
<sequence length="264" mass="27063">MARLLSALALGIPAVFVVWFAPPTAFIWLVLLFVLLAAWEYQGLMAACGWPGREWETALDAGALLLAGWAGGALPGLALTLILLRLLVRSLGAAEPRLGIAGSGASLLGIVWIGGAGMLLSMTSALPGGRAAVLFLFAVVWANDVAAYFVGRRLGRRRLAPVISPAKTMEGAAGGLAAGAAVGALFAAFFPLPALGFAGAVGASLLLGLLAQVGDLCESLLKRAAGMKDASGIIPGHGGVLDRIDGLLLSAPPFYYLLHWLASR</sequence>
<evidence type="ECO:0000256" key="12">
    <source>
        <dbReference type="ARBA" id="ARBA00022695"/>
    </source>
</evidence>
<comment type="pathway">
    <text evidence="4">Lipid metabolism.</text>
</comment>
<evidence type="ECO:0000256" key="14">
    <source>
        <dbReference type="ARBA" id="ARBA00023098"/>
    </source>
</evidence>
<evidence type="ECO:0000256" key="8">
    <source>
        <dbReference type="ARBA" id="ARBA00022475"/>
    </source>
</evidence>
<evidence type="ECO:0000256" key="17">
    <source>
        <dbReference type="ARBA" id="ARBA00023264"/>
    </source>
</evidence>
<dbReference type="GO" id="GO:0016024">
    <property type="term" value="P:CDP-diacylglycerol biosynthetic process"/>
    <property type="evidence" value="ECO:0007669"/>
    <property type="project" value="TreeGrafter"/>
</dbReference>
<evidence type="ECO:0000256" key="15">
    <source>
        <dbReference type="ARBA" id="ARBA00023136"/>
    </source>
</evidence>
<evidence type="ECO:0000256" key="3">
    <source>
        <dbReference type="ARBA" id="ARBA00005119"/>
    </source>
</evidence>
<keyword evidence="16" id="KW-0594">Phospholipid biosynthesis</keyword>
<keyword evidence="14" id="KW-0443">Lipid metabolism</keyword>
<feature type="transmembrane region" description="Helical" evidence="19">
    <location>
        <begin position="171"/>
        <end position="190"/>
    </location>
</feature>
<feature type="transmembrane region" description="Helical" evidence="19">
    <location>
        <begin position="132"/>
        <end position="150"/>
    </location>
</feature>
<keyword evidence="13 19" id="KW-1133">Transmembrane helix</keyword>
<name>A0A932MMX4_UNCTE</name>
<evidence type="ECO:0000256" key="1">
    <source>
        <dbReference type="ARBA" id="ARBA00001698"/>
    </source>
</evidence>
<evidence type="ECO:0000256" key="19">
    <source>
        <dbReference type="SAM" id="Phobius"/>
    </source>
</evidence>
<dbReference type="GO" id="GO:0004605">
    <property type="term" value="F:phosphatidate cytidylyltransferase activity"/>
    <property type="evidence" value="ECO:0007669"/>
    <property type="project" value="UniProtKB-EC"/>
</dbReference>
<dbReference type="PROSITE" id="PS01315">
    <property type="entry name" value="CDS"/>
    <property type="match status" value="1"/>
</dbReference>
<dbReference type="EC" id="2.7.7.41" evidence="6 18"/>
<keyword evidence="11 18" id="KW-0812">Transmembrane</keyword>
<evidence type="ECO:0000256" key="9">
    <source>
        <dbReference type="ARBA" id="ARBA00022516"/>
    </source>
</evidence>
<evidence type="ECO:0000256" key="6">
    <source>
        <dbReference type="ARBA" id="ARBA00012487"/>
    </source>
</evidence>
<evidence type="ECO:0000313" key="20">
    <source>
        <dbReference type="EMBL" id="MBI3127168.1"/>
    </source>
</evidence>
<comment type="pathway">
    <text evidence="3 18">Phospholipid metabolism; CDP-diacylglycerol biosynthesis; CDP-diacylglycerol from sn-glycerol 3-phosphate: step 3/3.</text>
</comment>
<organism evidence="20 21">
    <name type="scientific">Tectimicrobiota bacterium</name>
    <dbReference type="NCBI Taxonomy" id="2528274"/>
    <lineage>
        <taxon>Bacteria</taxon>
        <taxon>Pseudomonadati</taxon>
        <taxon>Nitrospinota/Tectimicrobiota group</taxon>
        <taxon>Candidatus Tectimicrobiota</taxon>
    </lineage>
</organism>
<keyword evidence="9" id="KW-0444">Lipid biosynthesis</keyword>
<gene>
    <name evidence="20" type="ORF">HYZ11_06160</name>
</gene>
<evidence type="ECO:0000313" key="21">
    <source>
        <dbReference type="Proteomes" id="UP000782312"/>
    </source>
</evidence>
<protein>
    <recommendedName>
        <fullName evidence="7 18">Phosphatidate cytidylyltransferase</fullName>
        <ecNumber evidence="6 18">2.7.7.41</ecNumber>
    </recommendedName>
</protein>
<feature type="transmembrane region" description="Helical" evidence="19">
    <location>
        <begin position="61"/>
        <end position="88"/>
    </location>
</feature>
<evidence type="ECO:0000256" key="2">
    <source>
        <dbReference type="ARBA" id="ARBA00004651"/>
    </source>
</evidence>
<reference evidence="20" key="1">
    <citation type="submission" date="2020-07" db="EMBL/GenBank/DDBJ databases">
        <title>Huge and variable diversity of episymbiotic CPR bacteria and DPANN archaea in groundwater ecosystems.</title>
        <authorList>
            <person name="He C.Y."/>
            <person name="Keren R."/>
            <person name="Whittaker M."/>
            <person name="Farag I.F."/>
            <person name="Doudna J."/>
            <person name="Cate J.H.D."/>
            <person name="Banfield J.F."/>
        </authorList>
    </citation>
    <scope>NUCLEOTIDE SEQUENCE</scope>
    <source>
        <strain evidence="20">NC_groundwater_763_Ag_S-0.2um_68_21</strain>
    </source>
</reference>
<dbReference type="AlphaFoldDB" id="A0A932MMX4"/>
<evidence type="ECO:0000256" key="4">
    <source>
        <dbReference type="ARBA" id="ARBA00005189"/>
    </source>
</evidence>
<dbReference type="PANTHER" id="PTHR46382:SF1">
    <property type="entry name" value="PHOSPHATIDATE CYTIDYLYLTRANSFERASE"/>
    <property type="match status" value="1"/>
</dbReference>
<dbReference type="Proteomes" id="UP000782312">
    <property type="component" value="Unassembled WGS sequence"/>
</dbReference>
<keyword evidence="15 19" id="KW-0472">Membrane</keyword>
<keyword evidence="10 18" id="KW-0808">Transferase</keyword>
<evidence type="ECO:0000256" key="11">
    <source>
        <dbReference type="ARBA" id="ARBA00022692"/>
    </source>
</evidence>
<dbReference type="EMBL" id="JACPUR010000016">
    <property type="protein sequence ID" value="MBI3127168.1"/>
    <property type="molecule type" value="Genomic_DNA"/>
</dbReference>
<keyword evidence="12 18" id="KW-0548">Nucleotidyltransferase</keyword>
<dbReference type="InterPro" id="IPR000374">
    <property type="entry name" value="PC_trans"/>
</dbReference>
<comment type="caution">
    <text evidence="20">The sequence shown here is derived from an EMBL/GenBank/DDBJ whole genome shotgun (WGS) entry which is preliminary data.</text>
</comment>
<dbReference type="GO" id="GO:0005886">
    <property type="term" value="C:plasma membrane"/>
    <property type="evidence" value="ECO:0007669"/>
    <property type="project" value="UniProtKB-SubCell"/>
</dbReference>